<comment type="cofactor">
    <cofactor evidence="13">
        <name>Zn(2+)</name>
        <dbReference type="ChEBI" id="CHEBI:29105"/>
    </cofactor>
    <text evidence="13">Binds 1 zinc ion per subunit.</text>
</comment>
<dbReference type="Gene3D" id="3.40.50.620">
    <property type="entry name" value="HUPs"/>
    <property type="match status" value="1"/>
</dbReference>
<accession>A0A366IFL1</accession>
<feature type="binding site" evidence="13">
    <location>
        <position position="236"/>
    </location>
    <ligand>
        <name>Zn(2+)</name>
        <dbReference type="ChEBI" id="CHEBI:29105"/>
    </ligand>
</feature>
<dbReference type="GO" id="GO:0005524">
    <property type="term" value="F:ATP binding"/>
    <property type="evidence" value="ECO:0007669"/>
    <property type="project" value="UniProtKB-UniRule"/>
</dbReference>
<evidence type="ECO:0000313" key="15">
    <source>
        <dbReference type="EMBL" id="RBP70143.1"/>
    </source>
</evidence>
<feature type="short sequence motif" description="'HIGH' region" evidence="13">
    <location>
        <begin position="29"/>
        <end position="39"/>
    </location>
</feature>
<dbReference type="InterPro" id="IPR056411">
    <property type="entry name" value="CysS_C"/>
</dbReference>
<keyword evidence="8 13" id="KW-0862">Zinc</keyword>
<dbReference type="GO" id="GO:0005829">
    <property type="term" value="C:cytosol"/>
    <property type="evidence" value="ECO:0007669"/>
    <property type="project" value="TreeGrafter"/>
</dbReference>
<dbReference type="PANTHER" id="PTHR10890">
    <property type="entry name" value="CYSTEINYL-TRNA SYNTHETASE"/>
    <property type="match status" value="1"/>
</dbReference>
<dbReference type="CDD" id="cd00672">
    <property type="entry name" value="CysRS_core"/>
    <property type="match status" value="1"/>
</dbReference>
<feature type="binding site" evidence="13">
    <location>
        <position position="267"/>
    </location>
    <ligand>
        <name>ATP</name>
        <dbReference type="ChEBI" id="CHEBI:30616"/>
    </ligand>
</feature>
<dbReference type="GO" id="GO:0004817">
    <property type="term" value="F:cysteine-tRNA ligase activity"/>
    <property type="evidence" value="ECO:0007669"/>
    <property type="project" value="UniProtKB-UniRule"/>
</dbReference>
<evidence type="ECO:0000256" key="7">
    <source>
        <dbReference type="ARBA" id="ARBA00022741"/>
    </source>
</evidence>
<evidence type="ECO:0000256" key="3">
    <source>
        <dbReference type="ARBA" id="ARBA00011245"/>
    </source>
</evidence>
<dbReference type="GO" id="GO:0006423">
    <property type="term" value="P:cysteinyl-tRNA aminoacylation"/>
    <property type="evidence" value="ECO:0007669"/>
    <property type="project" value="UniProtKB-UniRule"/>
</dbReference>
<dbReference type="InterPro" id="IPR014729">
    <property type="entry name" value="Rossmann-like_a/b/a_fold"/>
</dbReference>
<dbReference type="FunFam" id="3.40.50.620:FF:000009">
    <property type="entry name" value="Cysteine--tRNA ligase"/>
    <property type="match status" value="1"/>
</dbReference>
<evidence type="ECO:0000256" key="6">
    <source>
        <dbReference type="ARBA" id="ARBA00022723"/>
    </source>
</evidence>
<name>A0A366IFL1_9FIRM</name>
<comment type="subcellular location">
    <subcellularLocation>
        <location evidence="1 13">Cytoplasm</location>
    </subcellularLocation>
</comment>
<dbReference type="EC" id="6.1.1.16" evidence="13"/>
<dbReference type="SMART" id="SM00840">
    <property type="entry name" value="DALR_2"/>
    <property type="match status" value="1"/>
</dbReference>
<dbReference type="PANTHER" id="PTHR10890:SF3">
    <property type="entry name" value="CYSTEINE--TRNA LIGASE, CYTOPLASMIC"/>
    <property type="match status" value="1"/>
</dbReference>
<evidence type="ECO:0000259" key="14">
    <source>
        <dbReference type="SMART" id="SM00840"/>
    </source>
</evidence>
<evidence type="ECO:0000256" key="10">
    <source>
        <dbReference type="ARBA" id="ARBA00022917"/>
    </source>
</evidence>
<dbReference type="NCBIfam" id="TIGR00435">
    <property type="entry name" value="cysS"/>
    <property type="match status" value="1"/>
</dbReference>
<gene>
    <name evidence="13" type="primary">cysS</name>
    <name evidence="15" type="ORF">DES36_101198</name>
</gene>
<dbReference type="HAMAP" id="MF_00041">
    <property type="entry name" value="Cys_tRNA_synth"/>
    <property type="match status" value="1"/>
</dbReference>
<keyword evidence="9 13" id="KW-0067">ATP-binding</keyword>
<keyword evidence="5 13" id="KW-0436">Ligase</keyword>
<dbReference type="AlphaFoldDB" id="A0A366IFL1"/>
<dbReference type="Pfam" id="PF01406">
    <property type="entry name" value="tRNA-synt_1e"/>
    <property type="match status" value="1"/>
</dbReference>
<sequence>MKLYNTIHQQKEEFKPIEENKVKMYVCGPTVYNFFHIGNARPFIIFDVLRRYFEYIGYEVTYIQNFTDVDDKIINKAIEEGVEASEISERYIEEYFIDADGLGVKRATMHPKVSENMDAIISFVQKLVDKGLAYNVDGNVYYRVNRFKEYGKLSKQSIEDLEQGARISISEEKEDPLDFALWKKEKPGEPSWESPWGNGRPGWHIECSAMSQKYLGDTIDIHGGGQDLIFPHHENEIAQTEGVTDKTFSNYWIHNGYININNEKMSKSKGNFFTIRDISQEIDLEVVRFFMLSAHYRHPINFSKDLLEQSNTALNRLYNTRDHLLFLLEKAKENNNEIEPWALRLPKYKEAFKNAMEDDINTAEAIAVIFELIKAINTNIDEKSNKITVKASLDLFTELTGVLGIVTKKEEKLLDVEIEEMIERRQIARSQKDFALSDQIRDELKDKGIVLEDTREGVKWKRI</sequence>
<dbReference type="InterPro" id="IPR032678">
    <property type="entry name" value="tRNA-synt_1_cat_dom"/>
</dbReference>
<comment type="subunit">
    <text evidence="3 13">Monomer.</text>
</comment>
<keyword evidence="11 13" id="KW-0030">Aminoacyl-tRNA synthetase</keyword>
<feature type="binding site" evidence="13">
    <location>
        <position position="232"/>
    </location>
    <ligand>
        <name>Zn(2+)</name>
        <dbReference type="ChEBI" id="CHEBI:29105"/>
    </ligand>
</feature>
<dbReference type="SUPFAM" id="SSF47323">
    <property type="entry name" value="Anticodon-binding domain of a subclass of class I aminoacyl-tRNA synthetases"/>
    <property type="match status" value="1"/>
</dbReference>
<dbReference type="InterPro" id="IPR024909">
    <property type="entry name" value="Cys-tRNA/MSH_ligase"/>
</dbReference>
<proteinExistence type="inferred from homology"/>
<keyword evidence="6 13" id="KW-0479">Metal-binding</keyword>
<evidence type="ECO:0000313" key="16">
    <source>
        <dbReference type="Proteomes" id="UP000253490"/>
    </source>
</evidence>
<protein>
    <recommendedName>
        <fullName evidence="13">Cysteine--tRNA ligase</fullName>
        <ecNumber evidence="13">6.1.1.16</ecNumber>
    </recommendedName>
    <alternativeName>
        <fullName evidence="13">Cysteinyl-tRNA synthetase</fullName>
        <shortName evidence="13">CysRS</shortName>
    </alternativeName>
</protein>
<evidence type="ECO:0000256" key="9">
    <source>
        <dbReference type="ARBA" id="ARBA00022840"/>
    </source>
</evidence>
<evidence type="ECO:0000256" key="8">
    <source>
        <dbReference type="ARBA" id="ARBA00022833"/>
    </source>
</evidence>
<dbReference type="InterPro" id="IPR009080">
    <property type="entry name" value="tRNAsynth_Ia_anticodon-bd"/>
</dbReference>
<evidence type="ECO:0000256" key="13">
    <source>
        <dbReference type="HAMAP-Rule" id="MF_00041"/>
    </source>
</evidence>
<organism evidence="15 16">
    <name type="scientific">Alkalibaculum bacchi</name>
    <dbReference type="NCBI Taxonomy" id="645887"/>
    <lineage>
        <taxon>Bacteria</taxon>
        <taxon>Bacillati</taxon>
        <taxon>Bacillota</taxon>
        <taxon>Clostridia</taxon>
        <taxon>Eubacteriales</taxon>
        <taxon>Eubacteriaceae</taxon>
        <taxon>Alkalibaculum</taxon>
    </lineage>
</organism>
<comment type="caution">
    <text evidence="15">The sequence shown here is derived from an EMBL/GenBank/DDBJ whole genome shotgun (WGS) entry which is preliminary data.</text>
</comment>
<dbReference type="Proteomes" id="UP000253490">
    <property type="component" value="Unassembled WGS sequence"/>
</dbReference>
<evidence type="ECO:0000256" key="4">
    <source>
        <dbReference type="ARBA" id="ARBA00022490"/>
    </source>
</evidence>
<reference evidence="15 16" key="1">
    <citation type="submission" date="2018-06" db="EMBL/GenBank/DDBJ databases">
        <title>Genomic Encyclopedia of Type Strains, Phase IV (KMG-IV): sequencing the most valuable type-strain genomes for metagenomic binning, comparative biology and taxonomic classification.</title>
        <authorList>
            <person name="Goeker M."/>
        </authorList>
    </citation>
    <scope>NUCLEOTIDE SEQUENCE [LARGE SCALE GENOMIC DNA]</scope>
    <source>
        <strain evidence="15 16">DSM 22112</strain>
    </source>
</reference>
<dbReference type="RefSeq" id="WP_113919352.1">
    <property type="nucleotide sequence ID" value="NZ_QNRX01000001.1"/>
</dbReference>
<dbReference type="InterPro" id="IPR015273">
    <property type="entry name" value="Cys-tRNA-synt_Ia_DALR"/>
</dbReference>
<dbReference type="GO" id="GO:0008270">
    <property type="term" value="F:zinc ion binding"/>
    <property type="evidence" value="ECO:0007669"/>
    <property type="project" value="UniProtKB-UniRule"/>
</dbReference>
<keyword evidence="7 13" id="KW-0547">Nucleotide-binding</keyword>
<dbReference type="Pfam" id="PF23493">
    <property type="entry name" value="CysS_C"/>
    <property type="match status" value="1"/>
</dbReference>
<dbReference type="Pfam" id="PF09190">
    <property type="entry name" value="DALR_2"/>
    <property type="match status" value="1"/>
</dbReference>
<dbReference type="EMBL" id="QNRX01000001">
    <property type="protein sequence ID" value="RBP70143.1"/>
    <property type="molecule type" value="Genomic_DNA"/>
</dbReference>
<dbReference type="SUPFAM" id="SSF52374">
    <property type="entry name" value="Nucleotidylyl transferase"/>
    <property type="match status" value="1"/>
</dbReference>
<feature type="short sequence motif" description="'KMSKS' region" evidence="13">
    <location>
        <begin position="264"/>
        <end position="268"/>
    </location>
</feature>
<evidence type="ECO:0000256" key="5">
    <source>
        <dbReference type="ARBA" id="ARBA00022598"/>
    </source>
</evidence>
<keyword evidence="4 13" id="KW-0963">Cytoplasm</keyword>
<comment type="catalytic activity">
    <reaction evidence="12 13">
        <text>tRNA(Cys) + L-cysteine + ATP = L-cysteinyl-tRNA(Cys) + AMP + diphosphate</text>
        <dbReference type="Rhea" id="RHEA:17773"/>
        <dbReference type="Rhea" id="RHEA-COMP:9661"/>
        <dbReference type="Rhea" id="RHEA-COMP:9679"/>
        <dbReference type="ChEBI" id="CHEBI:30616"/>
        <dbReference type="ChEBI" id="CHEBI:33019"/>
        <dbReference type="ChEBI" id="CHEBI:35235"/>
        <dbReference type="ChEBI" id="CHEBI:78442"/>
        <dbReference type="ChEBI" id="CHEBI:78517"/>
        <dbReference type="ChEBI" id="CHEBI:456215"/>
        <dbReference type="EC" id="6.1.1.16"/>
    </reaction>
</comment>
<keyword evidence="16" id="KW-1185">Reference proteome</keyword>
<keyword evidence="10 13" id="KW-0648">Protein biosynthesis</keyword>
<evidence type="ECO:0000256" key="2">
    <source>
        <dbReference type="ARBA" id="ARBA00005594"/>
    </source>
</evidence>
<feature type="domain" description="Cysteinyl-tRNA synthetase class Ia DALR" evidence="14">
    <location>
        <begin position="351"/>
        <end position="414"/>
    </location>
</feature>
<evidence type="ECO:0000256" key="11">
    <source>
        <dbReference type="ARBA" id="ARBA00023146"/>
    </source>
</evidence>
<dbReference type="Gene3D" id="1.20.120.1910">
    <property type="entry name" value="Cysteine-tRNA ligase, C-terminal anti-codon recognition domain"/>
    <property type="match status" value="1"/>
</dbReference>
<evidence type="ECO:0000256" key="1">
    <source>
        <dbReference type="ARBA" id="ARBA00004496"/>
    </source>
</evidence>
<dbReference type="InterPro" id="IPR015803">
    <property type="entry name" value="Cys-tRNA-ligase"/>
</dbReference>
<dbReference type="PRINTS" id="PR00983">
    <property type="entry name" value="TRNASYNTHCYS"/>
</dbReference>
<comment type="similarity">
    <text evidence="2 13">Belongs to the class-I aminoacyl-tRNA synthetase family.</text>
</comment>
<feature type="binding site" evidence="13">
    <location>
        <position position="27"/>
    </location>
    <ligand>
        <name>Zn(2+)</name>
        <dbReference type="ChEBI" id="CHEBI:29105"/>
    </ligand>
</feature>
<feature type="binding site" evidence="13">
    <location>
        <position position="207"/>
    </location>
    <ligand>
        <name>Zn(2+)</name>
        <dbReference type="ChEBI" id="CHEBI:29105"/>
    </ligand>
</feature>
<evidence type="ECO:0000256" key="12">
    <source>
        <dbReference type="ARBA" id="ARBA00047398"/>
    </source>
</evidence>
<dbReference type="OrthoDB" id="9815130at2"/>